<dbReference type="InterPro" id="IPR045851">
    <property type="entry name" value="AMP-bd_C_sf"/>
</dbReference>
<gene>
    <name evidence="4" type="ORF">LTR84_002839</name>
</gene>
<dbReference type="InterPro" id="IPR042099">
    <property type="entry name" value="ANL_N_sf"/>
</dbReference>
<dbReference type="GeneID" id="89971038"/>
<dbReference type="InterPro" id="IPR025110">
    <property type="entry name" value="AMP-bd_C"/>
</dbReference>
<name>A0AAV9NCU8_9EURO</name>
<evidence type="ECO:0000259" key="2">
    <source>
        <dbReference type="Pfam" id="PF00501"/>
    </source>
</evidence>
<evidence type="ECO:0000313" key="5">
    <source>
        <dbReference type="Proteomes" id="UP001358417"/>
    </source>
</evidence>
<dbReference type="Pfam" id="PF13193">
    <property type="entry name" value="AMP-binding_C"/>
    <property type="match status" value="1"/>
</dbReference>
<dbReference type="PROSITE" id="PS00455">
    <property type="entry name" value="AMP_BINDING"/>
    <property type="match status" value="1"/>
</dbReference>
<keyword evidence="5" id="KW-1185">Reference proteome</keyword>
<sequence>MYITSEAKGLPIPTKDLLSWIFDDPKYDLDKPIYIDAANPSRSISHRQARTIVRQLAAGFRAAGLKRGDTVCLHSFNDIYYPTVVLGILAAGGIFSGTNPSYTPTELVHHIKTSRSKFIIAEPEILSSVLSAAETCAISKSNIWIFDAHDQELPSGFGSWRKLLGHGEANWYRFDSESECKNTVACLLFSSGTTGLPKAAQLSHHNLIAQHTLAFESFPRSYDVRRILALPMFHAAAVPSNHFTHLRAGDVGIVMKRFDLEGFLKAIEKFRITDCIMVPPMVVGLVMSPVTKNYSLKTIKQALSGAAPLDKGTQARLAALLEKDVPFTQVWGMTELTCIATMTVYPENETTGAVGRLLPGLEMKIVNDDGKNITAYNKQGELCVRGPTVIKGYLANPTANSESYDNEGFFKTGDIGYCDEKTKLWYIVDRKKELIKVRGFQVAPPEIEAVLLGHPHIVDAAVIGVQKSIHDSELPRAYIVRRPSPEGAALTEEVVKNYVAERLAKYKRLEGGVVFLDAIPKNPSGKILKRLLRELVKKEQSKL</sequence>
<dbReference type="PANTHER" id="PTHR24096">
    <property type="entry name" value="LONG-CHAIN-FATTY-ACID--COA LIGASE"/>
    <property type="match status" value="1"/>
</dbReference>
<evidence type="ECO:0000259" key="3">
    <source>
        <dbReference type="Pfam" id="PF13193"/>
    </source>
</evidence>
<dbReference type="Gene3D" id="3.30.300.30">
    <property type="match status" value="1"/>
</dbReference>
<feature type="domain" description="AMP-binding enzyme C-terminal" evidence="3">
    <location>
        <begin position="446"/>
        <end position="526"/>
    </location>
</feature>
<dbReference type="RefSeq" id="XP_064706049.1">
    <property type="nucleotide sequence ID" value="XM_064846439.1"/>
</dbReference>
<dbReference type="CDD" id="cd05911">
    <property type="entry name" value="Firefly_Luc_like"/>
    <property type="match status" value="1"/>
</dbReference>
<organism evidence="4 5">
    <name type="scientific">Exophiala bonariae</name>
    <dbReference type="NCBI Taxonomy" id="1690606"/>
    <lineage>
        <taxon>Eukaryota</taxon>
        <taxon>Fungi</taxon>
        <taxon>Dikarya</taxon>
        <taxon>Ascomycota</taxon>
        <taxon>Pezizomycotina</taxon>
        <taxon>Eurotiomycetes</taxon>
        <taxon>Chaetothyriomycetidae</taxon>
        <taxon>Chaetothyriales</taxon>
        <taxon>Herpotrichiellaceae</taxon>
        <taxon>Exophiala</taxon>
    </lineage>
</organism>
<dbReference type="Pfam" id="PF00501">
    <property type="entry name" value="AMP-binding"/>
    <property type="match status" value="1"/>
</dbReference>
<comment type="caution">
    <text evidence="4">The sequence shown here is derived from an EMBL/GenBank/DDBJ whole genome shotgun (WGS) entry which is preliminary data.</text>
</comment>
<proteinExistence type="inferred from homology"/>
<dbReference type="Proteomes" id="UP001358417">
    <property type="component" value="Unassembled WGS sequence"/>
</dbReference>
<evidence type="ECO:0000313" key="4">
    <source>
        <dbReference type="EMBL" id="KAK5052035.1"/>
    </source>
</evidence>
<dbReference type="Gene3D" id="3.40.50.12780">
    <property type="entry name" value="N-terminal domain of ligase-like"/>
    <property type="match status" value="1"/>
</dbReference>
<dbReference type="InterPro" id="IPR020845">
    <property type="entry name" value="AMP-binding_CS"/>
</dbReference>
<reference evidence="4 5" key="1">
    <citation type="submission" date="2023-08" db="EMBL/GenBank/DDBJ databases">
        <title>Black Yeasts Isolated from many extreme environments.</title>
        <authorList>
            <person name="Coleine C."/>
            <person name="Stajich J.E."/>
            <person name="Selbmann L."/>
        </authorList>
    </citation>
    <scope>NUCLEOTIDE SEQUENCE [LARGE SCALE GENOMIC DNA]</scope>
    <source>
        <strain evidence="4 5">CCFEE 5792</strain>
    </source>
</reference>
<dbReference type="InterPro" id="IPR000873">
    <property type="entry name" value="AMP-dep_synth/lig_dom"/>
</dbReference>
<accession>A0AAV9NCU8</accession>
<comment type="similarity">
    <text evidence="1">Belongs to the ATP-dependent AMP-binding enzyme family.</text>
</comment>
<dbReference type="SUPFAM" id="SSF56801">
    <property type="entry name" value="Acetyl-CoA synthetase-like"/>
    <property type="match status" value="1"/>
</dbReference>
<dbReference type="AlphaFoldDB" id="A0AAV9NCU8"/>
<dbReference type="EMBL" id="JAVRRD010000014">
    <property type="protein sequence ID" value="KAK5052035.1"/>
    <property type="molecule type" value="Genomic_DNA"/>
</dbReference>
<dbReference type="PANTHER" id="PTHR24096:SF265">
    <property type="entry name" value="ENZYME, PUTATIVE (AFU_ORTHOLOGUE AFUA_5G14270)-RELATED"/>
    <property type="match status" value="1"/>
</dbReference>
<feature type="domain" description="AMP-dependent synthetase/ligase" evidence="2">
    <location>
        <begin position="30"/>
        <end position="394"/>
    </location>
</feature>
<protein>
    <submittedName>
        <fullName evidence="4">Uncharacterized protein</fullName>
    </submittedName>
</protein>
<dbReference type="GO" id="GO:0019748">
    <property type="term" value="P:secondary metabolic process"/>
    <property type="evidence" value="ECO:0007669"/>
    <property type="project" value="TreeGrafter"/>
</dbReference>
<dbReference type="FunFam" id="3.30.300.30:FF:000007">
    <property type="entry name" value="4-coumarate--CoA ligase 2"/>
    <property type="match status" value="1"/>
</dbReference>
<dbReference type="GO" id="GO:0016405">
    <property type="term" value="F:CoA-ligase activity"/>
    <property type="evidence" value="ECO:0007669"/>
    <property type="project" value="TreeGrafter"/>
</dbReference>
<evidence type="ECO:0000256" key="1">
    <source>
        <dbReference type="ARBA" id="ARBA00006432"/>
    </source>
</evidence>